<keyword evidence="1" id="KW-0812">Transmembrane</keyword>
<sequence length="43" mass="4719">MYTVWVGVHSMYTVWVGVSCLSRNALCCLGVLSLSRSVPRVGM</sequence>
<reference evidence="2" key="1">
    <citation type="journal article" date="2015" name="Genome Biol. Evol.">
        <title>Organellar Genomes of White Spruce (Picea glauca): Assembly and Annotation.</title>
        <authorList>
            <person name="Jackman S.D."/>
            <person name="Warren R.L."/>
            <person name="Gibb E.A."/>
            <person name="Vandervalk B.P."/>
            <person name="Mohamadi H."/>
            <person name="Chu J."/>
            <person name="Raymond A."/>
            <person name="Pleasance S."/>
            <person name="Coope R."/>
            <person name="Wildung M.R."/>
            <person name="Ritland C.E."/>
            <person name="Bousquet J."/>
            <person name="Jones S.J."/>
            <person name="Bohlmann J."/>
            <person name="Birol I."/>
        </authorList>
    </citation>
    <scope>NUCLEOTIDE SEQUENCE [LARGE SCALE GENOMIC DNA]</scope>
    <source>
        <tissue evidence="2">Flushing bud</tissue>
    </source>
</reference>
<evidence type="ECO:0000313" key="2">
    <source>
        <dbReference type="EMBL" id="KUM51230.1"/>
    </source>
</evidence>
<keyword evidence="1" id="KW-1133">Transmembrane helix</keyword>
<protein>
    <submittedName>
        <fullName evidence="2">Uncharacterized protein</fullName>
    </submittedName>
</protein>
<keyword evidence="2" id="KW-0496">Mitochondrion</keyword>
<geneLocation type="mitochondrion" evidence="2"/>
<comment type="caution">
    <text evidence="2">The sequence shown here is derived from an EMBL/GenBank/DDBJ whole genome shotgun (WGS) entry which is preliminary data.</text>
</comment>
<proteinExistence type="predicted"/>
<name>A0A117NJC3_PICGL</name>
<dbReference type="EMBL" id="LKAM01000001">
    <property type="protein sequence ID" value="KUM51230.1"/>
    <property type="molecule type" value="Genomic_DNA"/>
</dbReference>
<keyword evidence="1" id="KW-0472">Membrane</keyword>
<organism evidence="2">
    <name type="scientific">Picea glauca</name>
    <name type="common">White spruce</name>
    <name type="synonym">Pinus glauca</name>
    <dbReference type="NCBI Taxonomy" id="3330"/>
    <lineage>
        <taxon>Eukaryota</taxon>
        <taxon>Viridiplantae</taxon>
        <taxon>Streptophyta</taxon>
        <taxon>Embryophyta</taxon>
        <taxon>Tracheophyta</taxon>
        <taxon>Spermatophyta</taxon>
        <taxon>Pinopsida</taxon>
        <taxon>Pinidae</taxon>
        <taxon>Conifers I</taxon>
        <taxon>Pinales</taxon>
        <taxon>Pinaceae</taxon>
        <taxon>Picea</taxon>
    </lineage>
</organism>
<feature type="transmembrane region" description="Helical" evidence="1">
    <location>
        <begin position="12"/>
        <end position="34"/>
    </location>
</feature>
<gene>
    <name evidence="2" type="ORF">ABT39_MTgene1077</name>
</gene>
<accession>A0A117NJC3</accession>
<evidence type="ECO:0000256" key="1">
    <source>
        <dbReference type="SAM" id="Phobius"/>
    </source>
</evidence>
<dbReference type="AlphaFoldDB" id="A0A117NJC3"/>